<evidence type="ECO:0000256" key="1">
    <source>
        <dbReference type="ARBA" id="ARBA00001946"/>
    </source>
</evidence>
<dbReference type="InterPro" id="IPR051600">
    <property type="entry name" value="Beta-PGM-like"/>
</dbReference>
<dbReference type="InterPro" id="IPR036412">
    <property type="entry name" value="HAD-like_sf"/>
</dbReference>
<dbReference type="SUPFAM" id="SSF56784">
    <property type="entry name" value="HAD-like"/>
    <property type="match status" value="1"/>
</dbReference>
<evidence type="ECO:0000313" key="6">
    <source>
        <dbReference type="EMBL" id="ESQ88662.1"/>
    </source>
</evidence>
<dbReference type="Gene3D" id="1.10.150.240">
    <property type="entry name" value="Putative phosphatase, domain 2"/>
    <property type="match status" value="1"/>
</dbReference>
<dbReference type="InterPro" id="IPR023198">
    <property type="entry name" value="PGP-like_dom2"/>
</dbReference>
<dbReference type="Gene3D" id="3.40.50.1000">
    <property type="entry name" value="HAD superfamily/HAD-like"/>
    <property type="match status" value="1"/>
</dbReference>
<protein>
    <recommendedName>
        <fullName evidence="8">HAD family hydrolase</fullName>
    </recommendedName>
</protein>
<dbReference type="InterPro" id="IPR006439">
    <property type="entry name" value="HAD-SF_hydro_IA"/>
</dbReference>
<dbReference type="SFLD" id="SFLDG01135">
    <property type="entry name" value="C1.5.6:_HAD__Beta-PGM__Phospha"/>
    <property type="match status" value="1"/>
</dbReference>
<accession>V4P3Z4</accession>
<dbReference type="PATRIC" id="fig|1121022.4.peg.3169"/>
<dbReference type="Proteomes" id="UP000017837">
    <property type="component" value="Unassembled WGS sequence"/>
</dbReference>
<keyword evidence="5" id="KW-0119">Carbohydrate metabolism</keyword>
<comment type="caution">
    <text evidence="6">The sequence shown here is derived from an EMBL/GenBank/DDBJ whole genome shotgun (WGS) entry which is preliminary data.</text>
</comment>
<dbReference type="RefSeq" id="WP_018083114.1">
    <property type="nucleotide sequence ID" value="NZ_AQWM01000024.1"/>
</dbReference>
<dbReference type="PANTHER" id="PTHR46193">
    <property type="entry name" value="6-PHOSPHOGLUCONATE PHOSPHATASE"/>
    <property type="match status" value="1"/>
</dbReference>
<dbReference type="PANTHER" id="PTHR46193:SF18">
    <property type="entry name" value="HEXITOL PHOSPHATASE B"/>
    <property type="match status" value="1"/>
</dbReference>
<dbReference type="GO" id="GO:0003824">
    <property type="term" value="F:catalytic activity"/>
    <property type="evidence" value="ECO:0007669"/>
    <property type="project" value="UniProtKB-ARBA"/>
</dbReference>
<dbReference type="Pfam" id="PF13419">
    <property type="entry name" value="HAD_2"/>
    <property type="match status" value="1"/>
</dbReference>
<name>V4P3Z4_9CAUL</name>
<organism evidence="6 7">
    <name type="scientific">Asticcacaulis benevestitus DSM 16100 = ATCC BAA-896</name>
    <dbReference type="NCBI Taxonomy" id="1121022"/>
    <lineage>
        <taxon>Bacteria</taxon>
        <taxon>Pseudomonadati</taxon>
        <taxon>Pseudomonadota</taxon>
        <taxon>Alphaproteobacteria</taxon>
        <taxon>Caulobacterales</taxon>
        <taxon>Caulobacteraceae</taxon>
        <taxon>Asticcacaulis</taxon>
    </lineage>
</organism>
<dbReference type="SFLD" id="SFLDG01129">
    <property type="entry name" value="C1.5:_HAD__Beta-PGM__Phosphata"/>
    <property type="match status" value="1"/>
</dbReference>
<comment type="similarity">
    <text evidence="2">Belongs to the HAD-like hydrolase superfamily. CbbY/CbbZ/Gph/YieH family.</text>
</comment>
<dbReference type="OrthoDB" id="9793014at2"/>
<evidence type="ECO:0000256" key="4">
    <source>
        <dbReference type="ARBA" id="ARBA00022842"/>
    </source>
</evidence>
<evidence type="ECO:0000313" key="7">
    <source>
        <dbReference type="Proteomes" id="UP000017837"/>
    </source>
</evidence>
<comment type="cofactor">
    <cofactor evidence="1">
        <name>Mg(2+)</name>
        <dbReference type="ChEBI" id="CHEBI:18420"/>
    </cofactor>
</comment>
<keyword evidence="4" id="KW-0460">Magnesium</keyword>
<reference evidence="6 7" key="1">
    <citation type="journal article" date="2014" name="Nature">
        <title>Sequential evolution of bacterial morphology by co-option of a developmental regulator.</title>
        <authorList>
            <person name="Jiang C."/>
            <person name="Brown P.J."/>
            <person name="Ducret A."/>
            <person name="Brun Y.V."/>
        </authorList>
    </citation>
    <scope>NUCLEOTIDE SEQUENCE [LARGE SCALE GENOMIC DNA]</scope>
    <source>
        <strain evidence="6 7">DSM 16100</strain>
    </source>
</reference>
<proteinExistence type="inferred from homology"/>
<evidence type="ECO:0008006" key="8">
    <source>
        <dbReference type="Google" id="ProtNLM"/>
    </source>
</evidence>
<dbReference type="CDD" id="cd07505">
    <property type="entry name" value="HAD_BPGM-like"/>
    <property type="match status" value="1"/>
</dbReference>
<dbReference type="SFLD" id="SFLDS00003">
    <property type="entry name" value="Haloacid_Dehalogenase"/>
    <property type="match status" value="1"/>
</dbReference>
<keyword evidence="3" id="KW-0479">Metal-binding</keyword>
<sequence length="235" mass="25462">MSLPKAFLFDMDGTLCNTEPLHMAAYQTLLQENGRVVDQETFDHQFAGQTTSAVIAHLFPHMSDDMRKDLVALKEARFRETVGRLAPLPGLLEYLDAIAASSATLALVTNAPRADVDCVLAVLGIQTRFSVVIIASELAHPKPHPLPYLRALYEAGVTAKEAVVFEDSIAGLRSARSAGVQTVGVRTTLDAQQLLGSGAWLTIADYHDPALVREGLWPTQTERSGGVAQHISPEY</sequence>
<gene>
    <name evidence="6" type="ORF">ABENE_15585</name>
</gene>
<keyword evidence="7" id="KW-1185">Reference proteome</keyword>
<dbReference type="NCBIfam" id="TIGR01509">
    <property type="entry name" value="HAD-SF-IA-v3"/>
    <property type="match status" value="1"/>
</dbReference>
<evidence type="ECO:0000256" key="5">
    <source>
        <dbReference type="ARBA" id="ARBA00023277"/>
    </source>
</evidence>
<dbReference type="InterPro" id="IPR023214">
    <property type="entry name" value="HAD_sf"/>
</dbReference>
<dbReference type="InterPro" id="IPR041492">
    <property type="entry name" value="HAD_2"/>
</dbReference>
<dbReference type="AlphaFoldDB" id="V4P3Z4"/>
<dbReference type="PRINTS" id="PR00413">
    <property type="entry name" value="HADHALOGNASE"/>
</dbReference>
<dbReference type="EMBL" id="AWGB01000035">
    <property type="protein sequence ID" value="ESQ88662.1"/>
    <property type="molecule type" value="Genomic_DNA"/>
</dbReference>
<dbReference type="GO" id="GO:0046872">
    <property type="term" value="F:metal ion binding"/>
    <property type="evidence" value="ECO:0007669"/>
    <property type="project" value="UniProtKB-KW"/>
</dbReference>
<evidence type="ECO:0000256" key="2">
    <source>
        <dbReference type="ARBA" id="ARBA00006171"/>
    </source>
</evidence>
<evidence type="ECO:0000256" key="3">
    <source>
        <dbReference type="ARBA" id="ARBA00022723"/>
    </source>
</evidence>
<dbReference type="eggNOG" id="COG0637">
    <property type="taxonomic scope" value="Bacteria"/>
</dbReference>
<dbReference type="STRING" id="1121022.GCA_000376105_03440"/>